<name>A0A318T549_9HYPH</name>
<evidence type="ECO:0000313" key="1">
    <source>
        <dbReference type="EMBL" id="PYE89284.1"/>
    </source>
</evidence>
<sequence length="112" mass="11982">MRDRRLVFLLGALGLAIAAFAYYYLTSNAGLERPLLHDAVKEPAAAPSSTPPANDASAIQKAGCRQSLTDLGLYQSGNASPDIRPRDILSAEVRYCVEAGILTKQETAGLEF</sequence>
<dbReference type="AlphaFoldDB" id="A0A318T549"/>
<keyword evidence="2" id="KW-1185">Reference proteome</keyword>
<reference evidence="1 2" key="1">
    <citation type="submission" date="2018-06" db="EMBL/GenBank/DDBJ databases">
        <title>Genomic Encyclopedia of Type Strains, Phase III (KMG-III): the genomes of soil and plant-associated and newly described type strains.</title>
        <authorList>
            <person name="Whitman W."/>
        </authorList>
    </citation>
    <scope>NUCLEOTIDE SEQUENCE [LARGE SCALE GENOMIC DNA]</scope>
    <source>
        <strain evidence="1 2">ORS 1419</strain>
    </source>
</reference>
<dbReference type="Proteomes" id="UP000247454">
    <property type="component" value="Unassembled WGS sequence"/>
</dbReference>
<dbReference type="OrthoDB" id="9910208at2"/>
<accession>A0A318T549</accession>
<gene>
    <name evidence="1" type="ORF">C7477_104121</name>
</gene>
<organism evidence="1 2">
    <name type="scientific">Phyllobacterium leguminum</name>
    <dbReference type="NCBI Taxonomy" id="314237"/>
    <lineage>
        <taxon>Bacteria</taxon>
        <taxon>Pseudomonadati</taxon>
        <taxon>Pseudomonadota</taxon>
        <taxon>Alphaproteobacteria</taxon>
        <taxon>Hyphomicrobiales</taxon>
        <taxon>Phyllobacteriaceae</taxon>
        <taxon>Phyllobacterium</taxon>
    </lineage>
</organism>
<dbReference type="RefSeq" id="WP_110749616.1">
    <property type="nucleotide sequence ID" value="NZ_QJTF01000004.1"/>
</dbReference>
<protein>
    <submittedName>
        <fullName evidence="1">Uncharacterized protein</fullName>
    </submittedName>
</protein>
<dbReference type="EMBL" id="QJTF01000004">
    <property type="protein sequence ID" value="PYE89284.1"/>
    <property type="molecule type" value="Genomic_DNA"/>
</dbReference>
<proteinExistence type="predicted"/>
<comment type="caution">
    <text evidence="1">The sequence shown here is derived from an EMBL/GenBank/DDBJ whole genome shotgun (WGS) entry which is preliminary data.</text>
</comment>
<evidence type="ECO:0000313" key="2">
    <source>
        <dbReference type="Proteomes" id="UP000247454"/>
    </source>
</evidence>